<sequence length="109" mass="11539">MERPASSEVSSTNAVLYGALASGVNSATWSTLKIAFLMLGVCLTAMLSLAFVSSDFVILGHVLLLVTIASVLFILLNGFLAQTGLVSVEQQMEEIGLVQKDCNEKDKAS</sequence>
<evidence type="ECO:0000256" key="1">
    <source>
        <dbReference type="SAM" id="Phobius"/>
    </source>
</evidence>
<gene>
    <name evidence="2" type="ORF">M6B38_235555</name>
    <name evidence="3" type="ORF">M6B38_345775</name>
</gene>
<keyword evidence="1" id="KW-0472">Membrane</keyword>
<dbReference type="EMBL" id="JANAVB010016197">
    <property type="protein sequence ID" value="KAJ6832144.1"/>
    <property type="molecule type" value="Genomic_DNA"/>
</dbReference>
<reference evidence="2" key="1">
    <citation type="journal article" date="2023" name="GigaByte">
        <title>Genome assembly of the bearded iris, Iris pallida Lam.</title>
        <authorList>
            <person name="Bruccoleri R.E."/>
            <person name="Oakeley E.J."/>
            <person name="Faust A.M.E."/>
            <person name="Altorfer M."/>
            <person name="Dessus-Babus S."/>
            <person name="Burckhardt D."/>
            <person name="Oertli M."/>
            <person name="Naumann U."/>
            <person name="Petersen F."/>
            <person name="Wong J."/>
        </authorList>
    </citation>
    <scope>NUCLEOTIDE SEQUENCE</scope>
    <source>
        <strain evidence="2">GSM-AAB239-AS_SAM_17_03QT</strain>
    </source>
</reference>
<protein>
    <submittedName>
        <fullName evidence="2">Uncharacterized protein</fullName>
    </submittedName>
</protein>
<evidence type="ECO:0000313" key="3">
    <source>
        <dbReference type="EMBL" id="KAJ6832144.1"/>
    </source>
</evidence>
<reference evidence="2" key="2">
    <citation type="submission" date="2023-04" db="EMBL/GenBank/DDBJ databases">
        <authorList>
            <person name="Bruccoleri R.E."/>
            <person name="Oakeley E.J."/>
            <person name="Faust A.-M."/>
            <person name="Dessus-Babus S."/>
            <person name="Altorfer M."/>
            <person name="Burckhardt D."/>
            <person name="Oertli M."/>
            <person name="Naumann U."/>
            <person name="Petersen F."/>
            <person name="Wong J."/>
        </authorList>
    </citation>
    <scope>NUCLEOTIDE SEQUENCE</scope>
    <source>
        <strain evidence="2">GSM-AAB239-AS_SAM_17_03QT</strain>
        <tissue evidence="2">Leaf</tissue>
    </source>
</reference>
<organism evidence="2 4">
    <name type="scientific">Iris pallida</name>
    <name type="common">Sweet iris</name>
    <dbReference type="NCBI Taxonomy" id="29817"/>
    <lineage>
        <taxon>Eukaryota</taxon>
        <taxon>Viridiplantae</taxon>
        <taxon>Streptophyta</taxon>
        <taxon>Embryophyta</taxon>
        <taxon>Tracheophyta</taxon>
        <taxon>Spermatophyta</taxon>
        <taxon>Magnoliopsida</taxon>
        <taxon>Liliopsida</taxon>
        <taxon>Asparagales</taxon>
        <taxon>Iridaceae</taxon>
        <taxon>Iridoideae</taxon>
        <taxon>Irideae</taxon>
        <taxon>Iris</taxon>
    </lineage>
</organism>
<keyword evidence="4" id="KW-1185">Reference proteome</keyword>
<name>A0AAX6DPN9_IRIPA</name>
<dbReference type="Proteomes" id="UP001140949">
    <property type="component" value="Unassembled WGS sequence"/>
</dbReference>
<proteinExistence type="predicted"/>
<evidence type="ECO:0000313" key="4">
    <source>
        <dbReference type="Proteomes" id="UP001140949"/>
    </source>
</evidence>
<comment type="caution">
    <text evidence="2">The sequence shown here is derived from an EMBL/GenBank/DDBJ whole genome shotgun (WGS) entry which is preliminary data.</text>
</comment>
<feature type="transmembrane region" description="Helical" evidence="1">
    <location>
        <begin position="58"/>
        <end position="80"/>
    </location>
</feature>
<accession>A0AAX6DPN9</accession>
<dbReference type="EMBL" id="JANAVB010042814">
    <property type="protein sequence ID" value="KAJ6793747.1"/>
    <property type="molecule type" value="Genomic_DNA"/>
</dbReference>
<feature type="transmembrane region" description="Helical" evidence="1">
    <location>
        <begin position="34"/>
        <end position="52"/>
    </location>
</feature>
<dbReference type="AlphaFoldDB" id="A0AAX6DPN9"/>
<keyword evidence="1" id="KW-1133">Transmembrane helix</keyword>
<keyword evidence="1" id="KW-0812">Transmembrane</keyword>
<evidence type="ECO:0000313" key="2">
    <source>
        <dbReference type="EMBL" id="KAJ6793747.1"/>
    </source>
</evidence>